<keyword evidence="14" id="KW-1185">Reference proteome</keyword>
<dbReference type="SUPFAM" id="SSF161098">
    <property type="entry name" value="MetI-like"/>
    <property type="match status" value="1"/>
</dbReference>
<gene>
    <name evidence="13" type="primary">pstA</name>
    <name evidence="13" type="ORF">OHA16_20580</name>
</gene>
<evidence type="ECO:0000256" key="9">
    <source>
        <dbReference type="ARBA" id="ARBA00023136"/>
    </source>
</evidence>
<feature type="compositionally biased region" description="Low complexity" evidence="11">
    <location>
        <begin position="9"/>
        <end position="34"/>
    </location>
</feature>
<keyword evidence="4" id="KW-0813">Transport</keyword>
<keyword evidence="5 10" id="KW-1003">Cell membrane</keyword>
<feature type="transmembrane region" description="Helical" evidence="10">
    <location>
        <begin position="212"/>
        <end position="232"/>
    </location>
</feature>
<evidence type="ECO:0000256" key="7">
    <source>
        <dbReference type="ARBA" id="ARBA00022692"/>
    </source>
</evidence>
<evidence type="ECO:0000313" key="13">
    <source>
        <dbReference type="EMBL" id="WUQ85149.1"/>
    </source>
</evidence>
<comment type="subcellular location">
    <subcellularLocation>
        <location evidence="2 10">Cell membrane</location>
        <topology evidence="2 10">Multi-pass membrane protein</topology>
    </subcellularLocation>
</comment>
<dbReference type="InterPro" id="IPR051408">
    <property type="entry name" value="Phosphate_transprt_permease"/>
</dbReference>
<dbReference type="Pfam" id="PF00528">
    <property type="entry name" value="BPD_transp_1"/>
    <property type="match status" value="1"/>
</dbReference>
<dbReference type="Gene3D" id="1.10.3720.10">
    <property type="entry name" value="MetI-like"/>
    <property type="match status" value="1"/>
</dbReference>
<evidence type="ECO:0000256" key="4">
    <source>
        <dbReference type="ARBA" id="ARBA00022448"/>
    </source>
</evidence>
<keyword evidence="9 10" id="KW-0472">Membrane</keyword>
<dbReference type="PROSITE" id="PS50928">
    <property type="entry name" value="ABC_TM1"/>
    <property type="match status" value="1"/>
</dbReference>
<feature type="transmembrane region" description="Helical" evidence="10">
    <location>
        <begin position="106"/>
        <end position="125"/>
    </location>
</feature>
<organism evidence="13 14">
    <name type="scientific">Kitasatospora purpeofusca</name>
    <dbReference type="NCBI Taxonomy" id="67352"/>
    <lineage>
        <taxon>Bacteria</taxon>
        <taxon>Bacillati</taxon>
        <taxon>Actinomycetota</taxon>
        <taxon>Actinomycetes</taxon>
        <taxon>Kitasatosporales</taxon>
        <taxon>Streptomycetaceae</taxon>
        <taxon>Kitasatospora</taxon>
    </lineage>
</organism>
<evidence type="ECO:0000256" key="10">
    <source>
        <dbReference type="RuleBase" id="RU363043"/>
    </source>
</evidence>
<accession>A0ABZ1U2V8</accession>
<comment type="similarity">
    <text evidence="3 10">Belongs to the binding-protein-dependent transport system permease family. CysTW subfamily.</text>
</comment>
<dbReference type="CDD" id="cd06261">
    <property type="entry name" value="TM_PBP2"/>
    <property type="match status" value="1"/>
</dbReference>
<feature type="transmembrane region" description="Helical" evidence="10">
    <location>
        <begin position="73"/>
        <end position="94"/>
    </location>
</feature>
<dbReference type="PANTHER" id="PTHR42922">
    <property type="entry name" value="PHOSPHATE TRANSPORT SYSTEM PERMEASE PROTEIN PSTA"/>
    <property type="match status" value="1"/>
</dbReference>
<keyword evidence="8 10" id="KW-1133">Transmembrane helix</keyword>
<evidence type="ECO:0000256" key="2">
    <source>
        <dbReference type="ARBA" id="ARBA00004651"/>
    </source>
</evidence>
<feature type="region of interest" description="Disordered" evidence="11">
    <location>
        <begin position="1"/>
        <end position="37"/>
    </location>
</feature>
<dbReference type="Proteomes" id="UP001432222">
    <property type="component" value="Chromosome"/>
</dbReference>
<feature type="compositionally biased region" description="Low complexity" evidence="11">
    <location>
        <begin position="420"/>
        <end position="432"/>
    </location>
</feature>
<evidence type="ECO:0000259" key="12">
    <source>
        <dbReference type="PROSITE" id="PS50928"/>
    </source>
</evidence>
<dbReference type="InterPro" id="IPR005672">
    <property type="entry name" value="Phosphate_PstA"/>
</dbReference>
<comment type="function">
    <text evidence="1">Part of the binding-protein-dependent transport system for phosphate; probably responsible for the translocation of the substrate across the membrane.</text>
</comment>
<keyword evidence="6" id="KW-0592">Phosphate transport</keyword>
<evidence type="ECO:0000256" key="3">
    <source>
        <dbReference type="ARBA" id="ARBA00007069"/>
    </source>
</evidence>
<dbReference type="PANTHER" id="PTHR42922:SF1">
    <property type="entry name" value="PHOSPHATE TRANSPORT SYSTEM PERMEASE PROTEIN PSTA"/>
    <property type="match status" value="1"/>
</dbReference>
<dbReference type="NCBIfam" id="TIGR00974">
    <property type="entry name" value="3a0107s02c"/>
    <property type="match status" value="1"/>
</dbReference>
<evidence type="ECO:0000256" key="11">
    <source>
        <dbReference type="SAM" id="MobiDB-lite"/>
    </source>
</evidence>
<proteinExistence type="inferred from homology"/>
<sequence length="442" mass="46033">MTTLDKAPAEASAPTAAPGSAPTPGSAPGPAATGPERKLKLGGVTREDVFTVLGALVGSLGLDWVLYERVLPFSGVLGFLLCWYLLFLVGYYGLGRLQWGGLMVRERLASVVAWSSGALVIGLIADQIGYVASRGAEAAQHGNFFTETMERTASLSPITSGGAIHAVVGSLEQLGLATLFAVPLGIAAAVFMSEVGGRLARPVRTLVEAMTALPSIVAGLFILGVVILTFGFDKSGFAASLALTVMMMPIVTRAAEVVIRLVPGTLREASYALGGSQWRTVWNVVLPTAKRGLVTAVVLGMARAVGETSPVLLTAGFTSRMNANPFEGHQISLPLYIWSYVKLPVDQMVARAFAAGLTLMAVVMILFVTARVLGGRAAGEMNRRQKRRLARAERQARAPRPSAAAPSFGAAHVAASVAAPADSPVRPSAAAPLRPAVATGEH</sequence>
<feature type="region of interest" description="Disordered" evidence="11">
    <location>
        <begin position="420"/>
        <end position="442"/>
    </location>
</feature>
<dbReference type="RefSeq" id="WP_328955941.1">
    <property type="nucleotide sequence ID" value="NZ_CP108110.1"/>
</dbReference>
<comment type="caution">
    <text evidence="10">Lacks conserved residue(s) required for the propagation of feature annotation.</text>
</comment>
<feature type="transmembrane region" description="Helical" evidence="10">
    <location>
        <begin position="352"/>
        <end position="374"/>
    </location>
</feature>
<dbReference type="EMBL" id="CP108110">
    <property type="protein sequence ID" value="WUQ85149.1"/>
    <property type="molecule type" value="Genomic_DNA"/>
</dbReference>
<protein>
    <recommendedName>
        <fullName evidence="10">Phosphate transport system permease protein PstA</fullName>
    </recommendedName>
</protein>
<evidence type="ECO:0000256" key="8">
    <source>
        <dbReference type="ARBA" id="ARBA00022989"/>
    </source>
</evidence>
<evidence type="ECO:0000256" key="5">
    <source>
        <dbReference type="ARBA" id="ARBA00022475"/>
    </source>
</evidence>
<dbReference type="InterPro" id="IPR035906">
    <property type="entry name" value="MetI-like_sf"/>
</dbReference>
<keyword evidence="7 10" id="KW-0812">Transmembrane</keyword>
<dbReference type="InterPro" id="IPR000515">
    <property type="entry name" value="MetI-like"/>
</dbReference>
<reference evidence="13" key="1">
    <citation type="submission" date="2022-10" db="EMBL/GenBank/DDBJ databases">
        <title>The complete genomes of actinobacterial strains from the NBC collection.</title>
        <authorList>
            <person name="Joergensen T.S."/>
            <person name="Alvarez Arevalo M."/>
            <person name="Sterndorff E.B."/>
            <person name="Faurdal D."/>
            <person name="Vuksanovic O."/>
            <person name="Mourched A.-S."/>
            <person name="Charusanti P."/>
            <person name="Shaw S."/>
            <person name="Blin K."/>
            <person name="Weber T."/>
        </authorList>
    </citation>
    <scope>NUCLEOTIDE SEQUENCE</scope>
    <source>
        <strain evidence="13">NBC_00222</strain>
    </source>
</reference>
<name>A0ABZ1U2V8_9ACTN</name>
<feature type="transmembrane region" description="Helical" evidence="10">
    <location>
        <begin position="174"/>
        <end position="192"/>
    </location>
</feature>
<evidence type="ECO:0000256" key="1">
    <source>
        <dbReference type="ARBA" id="ARBA00003510"/>
    </source>
</evidence>
<feature type="domain" description="ABC transmembrane type-1" evidence="12">
    <location>
        <begin position="167"/>
        <end position="370"/>
    </location>
</feature>
<evidence type="ECO:0000313" key="14">
    <source>
        <dbReference type="Proteomes" id="UP001432222"/>
    </source>
</evidence>
<evidence type="ECO:0000256" key="6">
    <source>
        <dbReference type="ARBA" id="ARBA00022592"/>
    </source>
</evidence>